<dbReference type="Pfam" id="PF00512">
    <property type="entry name" value="HisKA"/>
    <property type="match status" value="1"/>
</dbReference>
<dbReference type="Pfam" id="PF00989">
    <property type="entry name" value="PAS"/>
    <property type="match status" value="1"/>
</dbReference>
<dbReference type="SMART" id="SM00065">
    <property type="entry name" value="GAF"/>
    <property type="match status" value="1"/>
</dbReference>
<reference evidence="12 13" key="1">
    <citation type="submission" date="2020-08" db="EMBL/GenBank/DDBJ databases">
        <title>Bridging the membrane lipid divide: bacteria of the FCB group superphylum have the potential to synthesize archaeal ether lipids.</title>
        <authorList>
            <person name="Villanueva L."/>
            <person name="Von Meijenfeldt F.A.B."/>
            <person name="Westbye A.B."/>
            <person name="Yadav S."/>
            <person name="Hopmans E.C."/>
            <person name="Dutilh B.E."/>
            <person name="Sinninghe Damste J.S."/>
        </authorList>
    </citation>
    <scope>NUCLEOTIDE SEQUENCE [LARGE SCALE GENOMIC DNA]</scope>
    <source>
        <strain evidence="12">NIOZ-UU30</strain>
    </source>
</reference>
<evidence type="ECO:0000256" key="1">
    <source>
        <dbReference type="ARBA" id="ARBA00000085"/>
    </source>
</evidence>
<dbReference type="InterPro" id="IPR029016">
    <property type="entry name" value="GAF-like_dom_sf"/>
</dbReference>
<dbReference type="PROSITE" id="PS50110">
    <property type="entry name" value="RESPONSE_REGULATORY"/>
    <property type="match status" value="1"/>
</dbReference>
<evidence type="ECO:0000256" key="9">
    <source>
        <dbReference type="PROSITE-ProRule" id="PRU00169"/>
    </source>
</evidence>
<dbReference type="SMART" id="SM00387">
    <property type="entry name" value="HATPase_c"/>
    <property type="match status" value="1"/>
</dbReference>
<organism evidence="12 13">
    <name type="scientific">Candidatus Desulfatibia profunda</name>
    <dbReference type="NCBI Taxonomy" id="2841695"/>
    <lineage>
        <taxon>Bacteria</taxon>
        <taxon>Pseudomonadati</taxon>
        <taxon>Thermodesulfobacteriota</taxon>
        <taxon>Desulfobacteria</taxon>
        <taxon>Desulfobacterales</taxon>
        <taxon>Desulfobacterales incertae sedis</taxon>
        <taxon>Candidatus Desulfatibia</taxon>
    </lineage>
</organism>
<dbReference type="InterPro" id="IPR001789">
    <property type="entry name" value="Sig_transdc_resp-reg_receiver"/>
</dbReference>
<comment type="catalytic activity">
    <reaction evidence="1">
        <text>ATP + protein L-histidine = ADP + protein N-phospho-L-histidine.</text>
        <dbReference type="EC" id="2.7.13.3"/>
    </reaction>
</comment>
<dbReference type="PRINTS" id="PR00344">
    <property type="entry name" value="BCTRLSENSOR"/>
</dbReference>
<dbReference type="EC" id="2.7.13.3" evidence="2"/>
<dbReference type="Pfam" id="PF02518">
    <property type="entry name" value="HATPase_c"/>
    <property type="match status" value="1"/>
</dbReference>
<dbReference type="InterPro" id="IPR035965">
    <property type="entry name" value="PAS-like_dom_sf"/>
</dbReference>
<evidence type="ECO:0000313" key="12">
    <source>
        <dbReference type="EMBL" id="MBC8361474.1"/>
    </source>
</evidence>
<dbReference type="Gene3D" id="1.10.287.130">
    <property type="match status" value="1"/>
</dbReference>
<dbReference type="InterPro" id="IPR036097">
    <property type="entry name" value="HisK_dim/P_sf"/>
</dbReference>
<comment type="caution">
    <text evidence="12">The sequence shown here is derived from an EMBL/GenBank/DDBJ whole genome shotgun (WGS) entry which is preliminary data.</text>
</comment>
<dbReference type="InterPro" id="IPR013767">
    <property type="entry name" value="PAS_fold"/>
</dbReference>
<evidence type="ECO:0000256" key="7">
    <source>
        <dbReference type="ARBA" id="ARBA00022840"/>
    </source>
</evidence>
<gene>
    <name evidence="12" type="ORF">H8E23_08760</name>
</gene>
<dbReference type="PROSITE" id="PS50109">
    <property type="entry name" value="HIS_KIN"/>
    <property type="match status" value="1"/>
</dbReference>
<proteinExistence type="predicted"/>
<dbReference type="SMART" id="SM00448">
    <property type="entry name" value="REC"/>
    <property type="match status" value="1"/>
</dbReference>
<dbReference type="PANTHER" id="PTHR43065">
    <property type="entry name" value="SENSOR HISTIDINE KINASE"/>
    <property type="match status" value="1"/>
</dbReference>
<dbReference type="PANTHER" id="PTHR43065:SF46">
    <property type="entry name" value="C4-DICARBOXYLATE TRANSPORT SENSOR PROTEIN DCTB"/>
    <property type="match status" value="1"/>
</dbReference>
<accession>A0A8J6NTG7</accession>
<sequence length="710" mass="79327">MMEKKINALELENKLLRDQIQGIQGRFEEKIAELSMVREIGQALFHISSFKKTCQHILDVIIHNTRAQNCSIMLFDHKKRRLFLVCASDPEKRAYVLKPEKVFSKQGVRYLFNLGQGAAGQALLEKRSVLIQNAKESEYFLSRDNSKVTIGSLISIPLMIGGKRFGVINLSHRENNVFEKNDIYLFNVISNFVAIMVYSTLQYEKLRDSEQKYRILAESSNDGIAIIQAGMHVYANPKYEEITGYGFEELTKIAFEALLDNTTDYTDFRTIQSLLEDGASGRHLEVRLRGKNRIMRDVEINFSSIHHSGEKAVILSVRDLTERKALEKQLIHSQKMEAIGTLAGGVAHDLNNILSGLVSYPELLLMDIPENSPLKGPILTIKKSGEKAAAIVQDLLNLARRGVVVNEVVNLNNVVLEYLTSPEHDKMKYYHCGVQVETDLDTSLFNVQGSPVHLSKMVMNLVSNAAEAMPSGGKIILATENRYLDRSLIKNEAAPPGDYVVFSVSDPGTGISSADMERIFEPFYTKKAMGKSGTGLGMTVVWSTVKDHKGFIEIQSTYGKGTTFTLYIPATRKKPDSDKRQISIKDYMGNGKSVLVVDDVEEQRNLTCNILEKLGYAVKAVSSGEEAVDYMKKHSADLLILDMIMDPGIDGLETYKRILEFHSGQKAIIVSGFSETDRAKEALSLGAGCYLRKPFSIEKIGLAVRAELDR</sequence>
<dbReference type="AlphaFoldDB" id="A0A8J6NTG7"/>
<feature type="modified residue" description="4-aspartylphosphate" evidence="9">
    <location>
        <position position="642"/>
    </location>
</feature>
<dbReference type="InterPro" id="IPR003018">
    <property type="entry name" value="GAF"/>
</dbReference>
<dbReference type="InterPro" id="IPR003661">
    <property type="entry name" value="HisK_dim/P_dom"/>
</dbReference>
<dbReference type="Pfam" id="PF13185">
    <property type="entry name" value="GAF_2"/>
    <property type="match status" value="1"/>
</dbReference>
<dbReference type="EMBL" id="JACNJH010000134">
    <property type="protein sequence ID" value="MBC8361474.1"/>
    <property type="molecule type" value="Genomic_DNA"/>
</dbReference>
<dbReference type="SUPFAM" id="SSF47384">
    <property type="entry name" value="Homodimeric domain of signal transducing histidine kinase"/>
    <property type="match status" value="1"/>
</dbReference>
<keyword evidence="6" id="KW-0418">Kinase</keyword>
<keyword evidence="4" id="KW-0808">Transferase</keyword>
<dbReference type="CDD" id="cd00082">
    <property type="entry name" value="HisKA"/>
    <property type="match status" value="1"/>
</dbReference>
<evidence type="ECO:0000256" key="4">
    <source>
        <dbReference type="ARBA" id="ARBA00022679"/>
    </source>
</evidence>
<keyword evidence="7" id="KW-0067">ATP-binding</keyword>
<evidence type="ECO:0000256" key="3">
    <source>
        <dbReference type="ARBA" id="ARBA00022553"/>
    </source>
</evidence>
<dbReference type="Gene3D" id="3.30.450.20">
    <property type="entry name" value="PAS domain"/>
    <property type="match status" value="1"/>
</dbReference>
<evidence type="ECO:0000259" key="11">
    <source>
        <dbReference type="PROSITE" id="PS50110"/>
    </source>
</evidence>
<dbReference type="InterPro" id="IPR004358">
    <property type="entry name" value="Sig_transdc_His_kin-like_C"/>
</dbReference>
<dbReference type="InterPro" id="IPR000014">
    <property type="entry name" value="PAS"/>
</dbReference>
<dbReference type="InterPro" id="IPR011006">
    <property type="entry name" value="CheY-like_superfamily"/>
</dbReference>
<evidence type="ECO:0000259" key="10">
    <source>
        <dbReference type="PROSITE" id="PS50109"/>
    </source>
</evidence>
<keyword evidence="8" id="KW-0902">Two-component regulatory system</keyword>
<dbReference type="NCBIfam" id="TIGR00229">
    <property type="entry name" value="sensory_box"/>
    <property type="match status" value="1"/>
</dbReference>
<dbReference type="InterPro" id="IPR036890">
    <property type="entry name" value="HATPase_C_sf"/>
</dbReference>
<dbReference type="SUPFAM" id="SSF52172">
    <property type="entry name" value="CheY-like"/>
    <property type="match status" value="1"/>
</dbReference>
<keyword evidence="3 9" id="KW-0597">Phosphoprotein</keyword>
<evidence type="ECO:0000313" key="13">
    <source>
        <dbReference type="Proteomes" id="UP000603434"/>
    </source>
</evidence>
<name>A0A8J6NTG7_9BACT</name>
<dbReference type="Gene3D" id="3.30.565.10">
    <property type="entry name" value="Histidine kinase-like ATPase, C-terminal domain"/>
    <property type="match status" value="1"/>
</dbReference>
<dbReference type="CDD" id="cd00130">
    <property type="entry name" value="PAS"/>
    <property type="match status" value="1"/>
</dbReference>
<protein>
    <recommendedName>
        <fullName evidence="2">histidine kinase</fullName>
        <ecNumber evidence="2">2.7.13.3</ecNumber>
    </recommendedName>
</protein>
<dbReference type="Gene3D" id="3.40.50.2300">
    <property type="match status" value="1"/>
</dbReference>
<feature type="domain" description="Histidine kinase" evidence="10">
    <location>
        <begin position="345"/>
        <end position="572"/>
    </location>
</feature>
<dbReference type="Proteomes" id="UP000603434">
    <property type="component" value="Unassembled WGS sequence"/>
</dbReference>
<evidence type="ECO:0000256" key="2">
    <source>
        <dbReference type="ARBA" id="ARBA00012438"/>
    </source>
</evidence>
<dbReference type="Gene3D" id="3.30.450.40">
    <property type="match status" value="1"/>
</dbReference>
<dbReference type="SMART" id="SM00388">
    <property type="entry name" value="HisKA"/>
    <property type="match status" value="1"/>
</dbReference>
<dbReference type="SUPFAM" id="SSF55781">
    <property type="entry name" value="GAF domain-like"/>
    <property type="match status" value="1"/>
</dbReference>
<keyword evidence="5" id="KW-0547">Nucleotide-binding</keyword>
<dbReference type="GO" id="GO:0006355">
    <property type="term" value="P:regulation of DNA-templated transcription"/>
    <property type="evidence" value="ECO:0007669"/>
    <property type="project" value="InterPro"/>
</dbReference>
<feature type="domain" description="Response regulatory" evidence="11">
    <location>
        <begin position="593"/>
        <end position="708"/>
    </location>
</feature>
<dbReference type="CDD" id="cd00156">
    <property type="entry name" value="REC"/>
    <property type="match status" value="1"/>
</dbReference>
<dbReference type="Pfam" id="PF00072">
    <property type="entry name" value="Response_reg"/>
    <property type="match status" value="1"/>
</dbReference>
<dbReference type="GO" id="GO:0005524">
    <property type="term" value="F:ATP binding"/>
    <property type="evidence" value="ECO:0007669"/>
    <property type="project" value="UniProtKB-KW"/>
</dbReference>
<evidence type="ECO:0000256" key="5">
    <source>
        <dbReference type="ARBA" id="ARBA00022741"/>
    </source>
</evidence>
<dbReference type="InterPro" id="IPR003594">
    <property type="entry name" value="HATPase_dom"/>
</dbReference>
<dbReference type="SUPFAM" id="SSF55785">
    <property type="entry name" value="PYP-like sensor domain (PAS domain)"/>
    <property type="match status" value="1"/>
</dbReference>
<dbReference type="InterPro" id="IPR005467">
    <property type="entry name" value="His_kinase_dom"/>
</dbReference>
<dbReference type="SUPFAM" id="SSF55874">
    <property type="entry name" value="ATPase domain of HSP90 chaperone/DNA topoisomerase II/histidine kinase"/>
    <property type="match status" value="1"/>
</dbReference>
<evidence type="ECO:0000256" key="6">
    <source>
        <dbReference type="ARBA" id="ARBA00022777"/>
    </source>
</evidence>
<evidence type="ECO:0000256" key="8">
    <source>
        <dbReference type="ARBA" id="ARBA00023012"/>
    </source>
</evidence>
<dbReference type="GO" id="GO:0000155">
    <property type="term" value="F:phosphorelay sensor kinase activity"/>
    <property type="evidence" value="ECO:0007669"/>
    <property type="project" value="InterPro"/>
</dbReference>